<accession>A0A5B7ZQK2</accession>
<dbReference type="InterPro" id="IPR036097">
    <property type="entry name" value="HisK_dim/P_sf"/>
</dbReference>
<dbReference type="GO" id="GO:0030295">
    <property type="term" value="F:protein kinase activator activity"/>
    <property type="evidence" value="ECO:0007669"/>
    <property type="project" value="TreeGrafter"/>
</dbReference>
<evidence type="ECO:0000256" key="2">
    <source>
        <dbReference type="ARBA" id="ARBA00012438"/>
    </source>
</evidence>
<evidence type="ECO:0000256" key="1">
    <source>
        <dbReference type="ARBA" id="ARBA00000085"/>
    </source>
</evidence>
<dbReference type="PANTHER" id="PTHR42878">
    <property type="entry name" value="TWO-COMPONENT HISTIDINE KINASE"/>
    <property type="match status" value="1"/>
</dbReference>
<dbReference type="SMART" id="SM00086">
    <property type="entry name" value="PAC"/>
    <property type="match status" value="1"/>
</dbReference>
<dbReference type="AlphaFoldDB" id="A0A5B7ZQK2"/>
<keyword evidence="3" id="KW-0597">Phosphoprotein</keyword>
<dbReference type="Pfam" id="PF00989">
    <property type="entry name" value="PAS"/>
    <property type="match status" value="1"/>
</dbReference>
<dbReference type="GO" id="GO:0006355">
    <property type="term" value="P:regulation of DNA-templated transcription"/>
    <property type="evidence" value="ECO:0007669"/>
    <property type="project" value="InterPro"/>
</dbReference>
<dbReference type="InterPro" id="IPR013767">
    <property type="entry name" value="PAS_fold"/>
</dbReference>
<keyword evidence="12" id="KW-1185">Reference proteome</keyword>
<dbReference type="Gene3D" id="3.30.450.20">
    <property type="entry name" value="PAS domain"/>
    <property type="match status" value="1"/>
</dbReference>
<dbReference type="KEGG" id="thes:FHQ07_08495"/>
<keyword evidence="5" id="KW-0418">Kinase</keyword>
<name>A0A5B7ZQK2_9GAMM</name>
<organism evidence="11 12">
    <name type="scientific">Thermomonas aquatica</name>
    <dbReference type="NCBI Taxonomy" id="2202149"/>
    <lineage>
        <taxon>Bacteria</taxon>
        <taxon>Pseudomonadati</taxon>
        <taxon>Pseudomonadota</taxon>
        <taxon>Gammaproteobacteria</taxon>
        <taxon>Lysobacterales</taxon>
        <taxon>Lysobacteraceae</taxon>
        <taxon>Thermomonas</taxon>
    </lineage>
</organism>
<evidence type="ECO:0000256" key="4">
    <source>
        <dbReference type="ARBA" id="ARBA00022679"/>
    </source>
</evidence>
<comment type="catalytic activity">
    <reaction evidence="1">
        <text>ATP + protein L-histidine = ADP + protein N-phospho-L-histidine.</text>
        <dbReference type="EC" id="2.7.13.3"/>
    </reaction>
</comment>
<evidence type="ECO:0000313" key="11">
    <source>
        <dbReference type="EMBL" id="QDA57350.1"/>
    </source>
</evidence>
<evidence type="ECO:0000256" key="7">
    <source>
        <dbReference type="SAM" id="Coils"/>
    </source>
</evidence>
<gene>
    <name evidence="11" type="ORF">FHQ07_08495</name>
</gene>
<evidence type="ECO:0000313" key="12">
    <source>
        <dbReference type="Proteomes" id="UP000308149"/>
    </source>
</evidence>
<feature type="domain" description="PAC" evidence="10">
    <location>
        <begin position="112"/>
        <end position="164"/>
    </location>
</feature>
<dbReference type="InterPro" id="IPR036890">
    <property type="entry name" value="HATPase_C_sf"/>
</dbReference>
<dbReference type="InterPro" id="IPR000700">
    <property type="entry name" value="PAS-assoc_C"/>
</dbReference>
<proteinExistence type="predicted"/>
<dbReference type="SMART" id="SM00388">
    <property type="entry name" value="HisKA"/>
    <property type="match status" value="1"/>
</dbReference>
<dbReference type="PANTHER" id="PTHR42878:SF15">
    <property type="entry name" value="BACTERIOPHYTOCHROME"/>
    <property type="match status" value="1"/>
</dbReference>
<dbReference type="Proteomes" id="UP000308149">
    <property type="component" value="Chromosome"/>
</dbReference>
<dbReference type="OrthoDB" id="9808408at2"/>
<dbReference type="PROSITE" id="PS50109">
    <property type="entry name" value="HIS_KIN"/>
    <property type="match status" value="1"/>
</dbReference>
<dbReference type="Gene3D" id="3.30.565.10">
    <property type="entry name" value="Histidine kinase-like ATPase, C-terminal domain"/>
    <property type="match status" value="1"/>
</dbReference>
<dbReference type="InterPro" id="IPR035965">
    <property type="entry name" value="PAS-like_dom_sf"/>
</dbReference>
<dbReference type="SMART" id="SM00387">
    <property type="entry name" value="HATPase_c"/>
    <property type="match status" value="1"/>
</dbReference>
<dbReference type="NCBIfam" id="TIGR00229">
    <property type="entry name" value="sensory_box"/>
    <property type="match status" value="1"/>
</dbReference>
<dbReference type="GO" id="GO:0000155">
    <property type="term" value="F:phosphorelay sensor kinase activity"/>
    <property type="evidence" value="ECO:0007669"/>
    <property type="project" value="InterPro"/>
</dbReference>
<dbReference type="InterPro" id="IPR000014">
    <property type="entry name" value="PAS"/>
</dbReference>
<evidence type="ECO:0000259" key="10">
    <source>
        <dbReference type="PROSITE" id="PS50113"/>
    </source>
</evidence>
<dbReference type="EC" id="2.7.13.3" evidence="2"/>
<dbReference type="PRINTS" id="PR00344">
    <property type="entry name" value="BCTRLSENSOR"/>
</dbReference>
<evidence type="ECO:0000259" key="9">
    <source>
        <dbReference type="PROSITE" id="PS50112"/>
    </source>
</evidence>
<evidence type="ECO:0000256" key="3">
    <source>
        <dbReference type="ARBA" id="ARBA00022553"/>
    </source>
</evidence>
<feature type="coiled-coil region" evidence="7">
    <location>
        <begin position="155"/>
        <end position="186"/>
    </location>
</feature>
<evidence type="ECO:0000259" key="8">
    <source>
        <dbReference type="PROSITE" id="PS50109"/>
    </source>
</evidence>
<dbReference type="PROSITE" id="PS50112">
    <property type="entry name" value="PAS"/>
    <property type="match status" value="1"/>
</dbReference>
<protein>
    <recommendedName>
        <fullName evidence="2">histidine kinase</fullName>
        <ecNumber evidence="2">2.7.13.3</ecNumber>
    </recommendedName>
</protein>
<dbReference type="FunFam" id="1.10.287.130:FF:000070">
    <property type="entry name" value="Histidine kinase sensor protein"/>
    <property type="match status" value="1"/>
</dbReference>
<dbReference type="GO" id="GO:0000156">
    <property type="term" value="F:phosphorelay response regulator activity"/>
    <property type="evidence" value="ECO:0007669"/>
    <property type="project" value="TreeGrafter"/>
</dbReference>
<dbReference type="SUPFAM" id="SSF47384">
    <property type="entry name" value="Homodimeric domain of signal transducing histidine kinase"/>
    <property type="match status" value="1"/>
</dbReference>
<dbReference type="SMART" id="SM00091">
    <property type="entry name" value="PAS"/>
    <property type="match status" value="1"/>
</dbReference>
<dbReference type="InterPro" id="IPR001610">
    <property type="entry name" value="PAC"/>
</dbReference>
<dbReference type="CDD" id="cd00082">
    <property type="entry name" value="HisKA"/>
    <property type="match status" value="1"/>
</dbReference>
<keyword evidence="7" id="KW-0175">Coiled coil</keyword>
<dbReference type="GO" id="GO:0016020">
    <property type="term" value="C:membrane"/>
    <property type="evidence" value="ECO:0007669"/>
    <property type="project" value="UniProtKB-SubCell"/>
</dbReference>
<dbReference type="SUPFAM" id="SSF55785">
    <property type="entry name" value="PYP-like sensor domain (PAS domain)"/>
    <property type="match status" value="1"/>
</dbReference>
<dbReference type="CDD" id="cd00130">
    <property type="entry name" value="PAS"/>
    <property type="match status" value="1"/>
</dbReference>
<reference evidence="11 12" key="1">
    <citation type="submission" date="2019-06" db="EMBL/GenBank/DDBJ databases">
        <title>Thermomonas aquatica sp. nov., isolated from an industrial wastewater treatment plant.</title>
        <authorList>
            <person name="Jeon J.H."/>
            <person name="Park D.-S."/>
        </authorList>
    </citation>
    <scope>NUCLEOTIDE SEQUENCE [LARGE SCALE GENOMIC DNA]</scope>
    <source>
        <strain evidence="11 12">SY21</strain>
    </source>
</reference>
<dbReference type="EMBL" id="CP040871">
    <property type="protein sequence ID" value="QDA57350.1"/>
    <property type="molecule type" value="Genomic_DNA"/>
</dbReference>
<dbReference type="InterPro" id="IPR004358">
    <property type="entry name" value="Sig_transdc_His_kin-like_C"/>
</dbReference>
<sequence length="423" mass="46352">MRARTHDHVHMRFTPRLLRLHAPGRQSPMPPQQAATQDEARFRLAMASAGIGMAIVSLQGEWVDVNPALCRMFGYGEGELIGRRVHAISHPDDLPLTAQLFERLHSGEADALDAEKRYIRKDGSTIDVLLNTALMRGAGGAPLYFISQFRDVTAQRAAERALRELNETLEQRVRERTAEVEAAHRRLEAFTHGVSHDLRAPLRAIDGFAAQLDRQAGAALDAQARGQLSRIRNASARMGALIDSLLELARIGRAELRPANVDVSLLAEWVAAELQDAQPQRPARVRVQPGLDAIGDERLLKALLTQLLRNAWQFSAACERVEIDVEGMRDADGLHFVVRDRGIGFDMAYAGKLFEPFQRLHGSEQGAGHGIGLTIAQQAAARHGGTIRAEAGPGPGASFHVALRDLALPAQERARDNTETRAA</sequence>
<keyword evidence="6" id="KW-0472">Membrane</keyword>
<dbReference type="Gene3D" id="1.10.287.130">
    <property type="match status" value="1"/>
</dbReference>
<dbReference type="InterPro" id="IPR003661">
    <property type="entry name" value="HisK_dim/P_dom"/>
</dbReference>
<dbReference type="InterPro" id="IPR003594">
    <property type="entry name" value="HATPase_dom"/>
</dbReference>
<feature type="domain" description="Histidine kinase" evidence="8">
    <location>
        <begin position="193"/>
        <end position="407"/>
    </location>
</feature>
<keyword evidence="4" id="KW-0808">Transferase</keyword>
<dbReference type="InterPro" id="IPR005467">
    <property type="entry name" value="His_kinase_dom"/>
</dbReference>
<dbReference type="InterPro" id="IPR050351">
    <property type="entry name" value="BphY/WalK/GraS-like"/>
</dbReference>
<dbReference type="Pfam" id="PF02518">
    <property type="entry name" value="HATPase_c"/>
    <property type="match status" value="1"/>
</dbReference>
<dbReference type="PROSITE" id="PS50113">
    <property type="entry name" value="PAC"/>
    <property type="match status" value="1"/>
</dbReference>
<dbReference type="Pfam" id="PF00512">
    <property type="entry name" value="HisKA"/>
    <property type="match status" value="1"/>
</dbReference>
<dbReference type="GO" id="GO:0007234">
    <property type="term" value="P:osmosensory signaling via phosphorelay pathway"/>
    <property type="evidence" value="ECO:0007669"/>
    <property type="project" value="TreeGrafter"/>
</dbReference>
<feature type="domain" description="PAS" evidence="9">
    <location>
        <begin position="38"/>
        <end position="108"/>
    </location>
</feature>
<evidence type="ECO:0000256" key="5">
    <source>
        <dbReference type="ARBA" id="ARBA00022777"/>
    </source>
</evidence>
<dbReference type="SUPFAM" id="SSF55874">
    <property type="entry name" value="ATPase domain of HSP90 chaperone/DNA topoisomerase II/histidine kinase"/>
    <property type="match status" value="1"/>
</dbReference>
<evidence type="ECO:0000256" key="6">
    <source>
        <dbReference type="ARBA" id="ARBA00023136"/>
    </source>
</evidence>